<dbReference type="GO" id="GO:0004930">
    <property type="term" value="F:G protein-coupled receptor activity"/>
    <property type="evidence" value="ECO:0007669"/>
    <property type="project" value="UniProtKB-KW"/>
</dbReference>
<feature type="transmembrane region" description="Helical" evidence="10">
    <location>
        <begin position="128"/>
        <end position="147"/>
    </location>
</feature>
<keyword evidence="7 9" id="KW-0675">Receptor</keyword>
<feature type="domain" description="G-protein coupled receptors family 1 profile" evidence="11">
    <location>
        <begin position="96"/>
        <end position="216"/>
    </location>
</feature>
<reference evidence="13" key="1">
    <citation type="submission" date="2022-11" db="UniProtKB">
        <authorList>
            <consortium name="WormBaseParasite"/>
        </authorList>
    </citation>
    <scope>IDENTIFICATION</scope>
</reference>
<dbReference type="AlphaFoldDB" id="A0A915MCL5"/>
<dbReference type="PROSITE" id="PS00237">
    <property type="entry name" value="G_PROTEIN_RECEP_F1_1"/>
    <property type="match status" value="1"/>
</dbReference>
<evidence type="ECO:0000256" key="5">
    <source>
        <dbReference type="ARBA" id="ARBA00023040"/>
    </source>
</evidence>
<evidence type="ECO:0000256" key="10">
    <source>
        <dbReference type="SAM" id="Phobius"/>
    </source>
</evidence>
<keyword evidence="2" id="KW-1003">Cell membrane</keyword>
<dbReference type="InterPro" id="IPR017452">
    <property type="entry name" value="GPCR_Rhodpsn_7TM"/>
</dbReference>
<comment type="similarity">
    <text evidence="9">Belongs to the G-protein coupled receptor 1 family.</text>
</comment>
<dbReference type="GO" id="GO:0043005">
    <property type="term" value="C:neuron projection"/>
    <property type="evidence" value="ECO:0007669"/>
    <property type="project" value="TreeGrafter"/>
</dbReference>
<dbReference type="Pfam" id="PF00001">
    <property type="entry name" value="7tm_1"/>
    <property type="match status" value="1"/>
</dbReference>
<keyword evidence="5 9" id="KW-0297">G-protein coupled receptor</keyword>
<evidence type="ECO:0000256" key="8">
    <source>
        <dbReference type="ARBA" id="ARBA00023224"/>
    </source>
</evidence>
<keyword evidence="8 9" id="KW-0807">Transducer</keyword>
<dbReference type="CDD" id="cd00637">
    <property type="entry name" value="7tm_classA_rhodopsin-like"/>
    <property type="match status" value="1"/>
</dbReference>
<evidence type="ECO:0000256" key="6">
    <source>
        <dbReference type="ARBA" id="ARBA00023136"/>
    </source>
</evidence>
<proteinExistence type="inferred from homology"/>
<dbReference type="GO" id="GO:0042277">
    <property type="term" value="F:peptide binding"/>
    <property type="evidence" value="ECO:0007669"/>
    <property type="project" value="TreeGrafter"/>
</dbReference>
<protein>
    <submittedName>
        <fullName evidence="13">G-protein coupled receptors family 1 profile domain-containing protein</fullName>
    </submittedName>
</protein>
<dbReference type="PRINTS" id="PR00237">
    <property type="entry name" value="GPCRRHODOPSN"/>
</dbReference>
<organism evidence="12 13">
    <name type="scientific">Meloidogyne javanica</name>
    <name type="common">Root-knot nematode worm</name>
    <dbReference type="NCBI Taxonomy" id="6303"/>
    <lineage>
        <taxon>Eukaryota</taxon>
        <taxon>Metazoa</taxon>
        <taxon>Ecdysozoa</taxon>
        <taxon>Nematoda</taxon>
        <taxon>Chromadorea</taxon>
        <taxon>Rhabditida</taxon>
        <taxon>Tylenchina</taxon>
        <taxon>Tylenchomorpha</taxon>
        <taxon>Tylenchoidea</taxon>
        <taxon>Meloidogynidae</taxon>
        <taxon>Meloidogyninae</taxon>
        <taxon>Meloidogyne</taxon>
        <taxon>Meloidogyne incognita group</taxon>
    </lineage>
</organism>
<evidence type="ECO:0000256" key="2">
    <source>
        <dbReference type="ARBA" id="ARBA00022475"/>
    </source>
</evidence>
<evidence type="ECO:0000256" key="4">
    <source>
        <dbReference type="ARBA" id="ARBA00022989"/>
    </source>
</evidence>
<keyword evidence="3 9" id="KW-0812">Transmembrane</keyword>
<dbReference type="PANTHER" id="PTHR24229">
    <property type="entry name" value="NEUROPEPTIDES RECEPTOR"/>
    <property type="match status" value="1"/>
</dbReference>
<sequence>MNSSLNQLISNNSLNKNQNQLIIHPSQEDKSANYLAAASALQLVGDSEESSLLRRIPAGIQLSGTLAPWQQQQISEDEFFATLPVFDMFPLSNGDENHVILYALLYAILFLVGVHLHSNTSYDNTMIYVLFLCFVDLASVVPLPMAIMDQLLGFWMFGTALCKVYRALEHVGRALSTFVLAAMAFDRFMRVSFFISYMFLVGFFLPILLITVFYALMMKRLFKRSRSLSSSKLPVNRIAGSDKFIYIMYGVHALPYVNSASNWLLYGLLNSQLMRRAKYTNETFYNNTTGMPENGFGSIHRNFNGNTTTPPPPSQIRIESSRNSSLAVTSKLNGNGRFRKSTINGQIICHENGSAFSPCLSSQRSISSVSAPLRTITFSSIRQPNNLNNNLNNEEKESRQRLLSQEVNNDILL</sequence>
<evidence type="ECO:0000256" key="9">
    <source>
        <dbReference type="RuleBase" id="RU000688"/>
    </source>
</evidence>
<dbReference type="SUPFAM" id="SSF81321">
    <property type="entry name" value="Family A G protein-coupled receptor-like"/>
    <property type="match status" value="1"/>
</dbReference>
<keyword evidence="12" id="KW-1185">Reference proteome</keyword>
<evidence type="ECO:0000256" key="3">
    <source>
        <dbReference type="ARBA" id="ARBA00022692"/>
    </source>
</evidence>
<dbReference type="PROSITE" id="PS50262">
    <property type="entry name" value="G_PROTEIN_RECEP_F1_2"/>
    <property type="match status" value="1"/>
</dbReference>
<keyword evidence="6 10" id="KW-0472">Membrane</keyword>
<feature type="transmembrane region" description="Helical" evidence="10">
    <location>
        <begin position="99"/>
        <end position="116"/>
    </location>
</feature>
<dbReference type="Gene3D" id="1.20.1070.10">
    <property type="entry name" value="Rhodopsin 7-helix transmembrane proteins"/>
    <property type="match status" value="2"/>
</dbReference>
<dbReference type="Proteomes" id="UP000887561">
    <property type="component" value="Unplaced"/>
</dbReference>
<feature type="transmembrane region" description="Helical" evidence="10">
    <location>
        <begin position="194"/>
        <end position="216"/>
    </location>
</feature>
<dbReference type="WBParaSite" id="scaffold35976_cov235.g22929">
    <property type="protein sequence ID" value="scaffold35976_cov235.g22929"/>
    <property type="gene ID" value="scaffold35976_cov235.g22929"/>
</dbReference>
<evidence type="ECO:0000259" key="11">
    <source>
        <dbReference type="PROSITE" id="PS50262"/>
    </source>
</evidence>
<evidence type="ECO:0000313" key="13">
    <source>
        <dbReference type="WBParaSite" id="scaffold35976_cov235.g22929"/>
    </source>
</evidence>
<name>A0A915MCL5_MELJA</name>
<keyword evidence="4 10" id="KW-1133">Transmembrane helix</keyword>
<dbReference type="InterPro" id="IPR000276">
    <property type="entry name" value="GPCR_Rhodpsn"/>
</dbReference>
<accession>A0A915MCL5</accession>
<comment type="subcellular location">
    <subcellularLocation>
        <location evidence="1">Cell membrane</location>
        <topology evidence="1">Multi-pass membrane protein</topology>
    </subcellularLocation>
</comment>
<dbReference type="GO" id="GO:0005886">
    <property type="term" value="C:plasma membrane"/>
    <property type="evidence" value="ECO:0007669"/>
    <property type="project" value="UniProtKB-SubCell"/>
</dbReference>
<evidence type="ECO:0000256" key="7">
    <source>
        <dbReference type="ARBA" id="ARBA00023170"/>
    </source>
</evidence>
<evidence type="ECO:0000313" key="12">
    <source>
        <dbReference type="Proteomes" id="UP000887561"/>
    </source>
</evidence>
<evidence type="ECO:0000256" key="1">
    <source>
        <dbReference type="ARBA" id="ARBA00004651"/>
    </source>
</evidence>
<dbReference type="PANTHER" id="PTHR24229:SF40">
    <property type="entry name" value="ALLATOSTATIN C RECEPTOR 1-RELATED"/>
    <property type="match status" value="1"/>
</dbReference>